<reference evidence="2" key="1">
    <citation type="submission" date="2016-10" db="EMBL/GenBank/DDBJ databases">
        <authorList>
            <person name="Varghese N."/>
            <person name="Submissions S."/>
        </authorList>
    </citation>
    <scope>NUCLEOTIDE SEQUENCE [LARGE SCALE GENOMIC DNA]</scope>
    <source>
        <strain evidence="2">DSM 19110</strain>
    </source>
</reference>
<dbReference type="OrthoDB" id="726719at2"/>
<accession>A0A1G9JFS1</accession>
<dbReference type="Proteomes" id="UP000183200">
    <property type="component" value="Unassembled WGS sequence"/>
</dbReference>
<keyword evidence="2" id="KW-1185">Reference proteome</keyword>
<name>A0A1G9JFS1_9SPHI</name>
<protein>
    <submittedName>
        <fullName evidence="1">Uncharacterized protein</fullName>
    </submittedName>
</protein>
<evidence type="ECO:0000313" key="1">
    <source>
        <dbReference type="EMBL" id="SDL36095.1"/>
    </source>
</evidence>
<sequence>MSKKRNLRYNQLTDKQILNPHTFIADFCRHEIDIEAFRTQIHDLIRSACSTTQHGKSEEYFYNYRCLLKLLEAGHIFFCKGTKFSLHCASSNASPCAKDLTRYCNVLISTHFKNLSQEEIKNTHCFFKDFFSFLSLNEWRLMLSRIVEYAYRQMTIDEVIEDGSVMVLVKEYLEKLIEVIYLIDITQNVLLYVSNDTTVD</sequence>
<evidence type="ECO:0000313" key="2">
    <source>
        <dbReference type="Proteomes" id="UP000183200"/>
    </source>
</evidence>
<dbReference type="AlphaFoldDB" id="A0A1G9JFS1"/>
<proteinExistence type="predicted"/>
<dbReference type="RefSeq" id="WP_143010297.1">
    <property type="nucleotide sequence ID" value="NZ_FNGY01000001.1"/>
</dbReference>
<gene>
    <name evidence="1" type="ORF">SAMN05421820_101242</name>
</gene>
<organism evidence="1 2">
    <name type="scientific">Pedobacter steynii</name>
    <dbReference type="NCBI Taxonomy" id="430522"/>
    <lineage>
        <taxon>Bacteria</taxon>
        <taxon>Pseudomonadati</taxon>
        <taxon>Bacteroidota</taxon>
        <taxon>Sphingobacteriia</taxon>
        <taxon>Sphingobacteriales</taxon>
        <taxon>Sphingobacteriaceae</taxon>
        <taxon>Pedobacter</taxon>
    </lineage>
</organism>
<dbReference type="EMBL" id="FNGY01000001">
    <property type="protein sequence ID" value="SDL36095.1"/>
    <property type="molecule type" value="Genomic_DNA"/>
</dbReference>